<keyword evidence="2" id="KW-1185">Reference proteome</keyword>
<name>A0AA46YIW8_9ACTN</name>
<evidence type="ECO:0000313" key="1">
    <source>
        <dbReference type="EMBL" id="UYM03447.1"/>
    </source>
</evidence>
<organism evidence="1 2">
    <name type="scientific">Solicola gregarius</name>
    <dbReference type="NCBI Taxonomy" id="2908642"/>
    <lineage>
        <taxon>Bacteria</taxon>
        <taxon>Bacillati</taxon>
        <taxon>Actinomycetota</taxon>
        <taxon>Actinomycetes</taxon>
        <taxon>Propionibacteriales</taxon>
        <taxon>Nocardioidaceae</taxon>
        <taxon>Solicola</taxon>
    </lineage>
</organism>
<dbReference type="RefSeq" id="WP_271632055.1">
    <property type="nucleotide sequence ID" value="NZ_CP094970.1"/>
</dbReference>
<dbReference type="EMBL" id="CP094970">
    <property type="protein sequence ID" value="UYM03447.1"/>
    <property type="molecule type" value="Genomic_DNA"/>
</dbReference>
<protein>
    <submittedName>
        <fullName evidence="1">Uncharacterized protein</fullName>
    </submittedName>
</protein>
<dbReference type="Proteomes" id="UP001164390">
    <property type="component" value="Chromosome"/>
</dbReference>
<gene>
    <name evidence="1" type="ORF">L0C25_12860</name>
</gene>
<dbReference type="KEGG" id="sgrg:L0C25_12860"/>
<proteinExistence type="predicted"/>
<dbReference type="AlphaFoldDB" id="A0AA46YIW8"/>
<sequence>MHSNALPYPYKVNRPTLSQVLSAVDIAEQLHGSCSIAAVGTARGIADKADALVAAGRAEPDEKPLHDAVDSYLKSKTSAAKVVAAANTIDDANEHRKRHHGSGLGMTGALGQAISKINAQGLAKLAAVPEDAWIGWLKPEVDALIAQANEIADRIGIDNPRPPERGVRDLNHPWGPTMHQLEVDTEMRHNWENLELVLNKLNAAHSFADALRGLGLVPLAEKRTTPLEHRWRAADKVAGDPRRVPEHWMRNRHVGQPGVWTSAELDAYDAEQDAA</sequence>
<evidence type="ECO:0000313" key="2">
    <source>
        <dbReference type="Proteomes" id="UP001164390"/>
    </source>
</evidence>
<reference evidence="1" key="1">
    <citation type="submission" date="2022-01" db="EMBL/GenBank/DDBJ databases">
        <title>Nocardioidaceae gen. sp. A5X3R13.</title>
        <authorList>
            <person name="Lopez Marin M.A."/>
            <person name="Uhlik O."/>
        </authorList>
    </citation>
    <scope>NUCLEOTIDE SEQUENCE</scope>
    <source>
        <strain evidence="1">A5X3R13</strain>
    </source>
</reference>
<accession>A0AA46YIW8</accession>